<dbReference type="GO" id="GO:0005975">
    <property type="term" value="P:carbohydrate metabolic process"/>
    <property type="evidence" value="ECO:0007669"/>
    <property type="project" value="InterPro"/>
</dbReference>
<dbReference type="InterPro" id="IPR012878">
    <property type="entry name" value="Beta-AFase-like_GH127_cat"/>
</dbReference>
<dbReference type="Pfam" id="PF07944">
    <property type="entry name" value="Beta-AFase-like_GH127_cat"/>
    <property type="match status" value="1"/>
</dbReference>
<dbReference type="PANTHER" id="PTHR43465:SF2">
    <property type="entry name" value="DUF1680 DOMAIN PROTEIN (AFU_ORTHOLOGUE AFUA_1G08910)"/>
    <property type="match status" value="1"/>
</dbReference>
<evidence type="ECO:0000313" key="3">
    <source>
        <dbReference type="Proteomes" id="UP000256405"/>
    </source>
</evidence>
<dbReference type="EMBL" id="QUNF01000024">
    <property type="protein sequence ID" value="REG81856.1"/>
    <property type="molecule type" value="Genomic_DNA"/>
</dbReference>
<dbReference type="Gene3D" id="1.50.10.20">
    <property type="match status" value="1"/>
</dbReference>
<sequence>MGQKIIFSKTFGIHVSVLLGCFFVSASSCKTVESDTEKENLPKFESNRENGIPSVFEAGKTSFENFDIAAGKTEGEQNQRMASDSDFYKIIQGVAYSLQHTPDKELEAFTDSLIDRIVAAQQDDGYLFTYWTAINPDKRWTNINKDHELYCVGHFFEAAIAYYEVTGKRKLLDAAIKLADHIGSIFGPGKRIDIRGHQEIELALYKLYQTTCDISLIILGQIGRKAT</sequence>
<accession>A0A3E0DGP9</accession>
<dbReference type="AlphaFoldDB" id="A0A3E0DGP9"/>
<dbReference type="PANTHER" id="PTHR43465">
    <property type="entry name" value="DUF1680 DOMAIN PROTEIN (AFU_ORTHOLOGUE AFUA_1G08910)"/>
    <property type="match status" value="1"/>
</dbReference>
<proteinExistence type="predicted"/>
<keyword evidence="2" id="KW-0378">Hydrolase</keyword>
<name>A0A3E0DGP9_9BACT</name>
<dbReference type="GO" id="GO:0016787">
    <property type="term" value="F:hydrolase activity"/>
    <property type="evidence" value="ECO:0007669"/>
    <property type="project" value="UniProtKB-KW"/>
</dbReference>
<dbReference type="Proteomes" id="UP000256405">
    <property type="component" value="Unassembled WGS sequence"/>
</dbReference>
<evidence type="ECO:0000259" key="1">
    <source>
        <dbReference type="Pfam" id="PF07944"/>
    </source>
</evidence>
<protein>
    <submittedName>
        <fullName evidence="2">Beta-L-arabinofuranosidase (Glycosyl hydrolase family 127)</fullName>
    </submittedName>
</protein>
<organism evidence="2 3">
    <name type="scientific">Algoriphagus antarcticus</name>
    <dbReference type="NCBI Taxonomy" id="238540"/>
    <lineage>
        <taxon>Bacteria</taxon>
        <taxon>Pseudomonadati</taxon>
        <taxon>Bacteroidota</taxon>
        <taxon>Cytophagia</taxon>
        <taxon>Cytophagales</taxon>
        <taxon>Cyclobacteriaceae</taxon>
        <taxon>Algoriphagus</taxon>
    </lineage>
</organism>
<dbReference type="InterPro" id="IPR049174">
    <property type="entry name" value="Beta-AFase-like"/>
</dbReference>
<dbReference type="PROSITE" id="PS51257">
    <property type="entry name" value="PROKAR_LIPOPROTEIN"/>
    <property type="match status" value="1"/>
</dbReference>
<keyword evidence="3" id="KW-1185">Reference proteome</keyword>
<reference evidence="2 3" key="1">
    <citation type="submission" date="2018-08" db="EMBL/GenBank/DDBJ databases">
        <title>Genomic Encyclopedia of Archaeal and Bacterial Type Strains, Phase II (KMG-II): from individual species to whole genera.</title>
        <authorList>
            <person name="Goeker M."/>
        </authorList>
    </citation>
    <scope>NUCLEOTIDE SEQUENCE [LARGE SCALE GENOMIC DNA]</scope>
    <source>
        <strain evidence="2 3">DSM 15986</strain>
    </source>
</reference>
<dbReference type="SUPFAM" id="SSF48208">
    <property type="entry name" value="Six-hairpin glycosidases"/>
    <property type="match status" value="1"/>
</dbReference>
<dbReference type="InterPro" id="IPR008928">
    <property type="entry name" value="6-hairpin_glycosidase_sf"/>
</dbReference>
<gene>
    <name evidence="2" type="ORF">C8N25_12412</name>
</gene>
<evidence type="ECO:0000313" key="2">
    <source>
        <dbReference type="EMBL" id="REG81856.1"/>
    </source>
</evidence>
<comment type="caution">
    <text evidence="2">The sequence shown here is derived from an EMBL/GenBank/DDBJ whole genome shotgun (WGS) entry which is preliminary data.</text>
</comment>
<feature type="domain" description="Non-reducing end beta-L-arabinofuranosidase-like GH127 catalytic" evidence="1">
    <location>
        <begin position="58"/>
        <end position="213"/>
    </location>
</feature>